<evidence type="ECO:0000313" key="1">
    <source>
        <dbReference type="EMBL" id="TNY21078.1"/>
    </source>
</evidence>
<proteinExistence type="predicted"/>
<name>A0A5C5FW99_9BASI</name>
<gene>
    <name evidence="1" type="ORF">DMC30DRAFT_416372</name>
</gene>
<dbReference type="EMBL" id="SOZI01000051">
    <property type="protein sequence ID" value="TNY21078.1"/>
    <property type="molecule type" value="Genomic_DNA"/>
</dbReference>
<dbReference type="AlphaFoldDB" id="A0A5C5FW99"/>
<sequence length="87" mass="9425">MLPPQPVLNSVSVLSAIILQHGIPLPATSTSASVGTLLRRISSAVSPSGTWDQAILRDLTEDRFREQTAYGQKVLEQVLMAIETSKH</sequence>
<keyword evidence="2" id="KW-1185">Reference proteome</keyword>
<comment type="caution">
    <text evidence="1">The sequence shown here is derived from an EMBL/GenBank/DDBJ whole genome shotgun (WGS) entry which is preliminary data.</text>
</comment>
<dbReference type="Proteomes" id="UP000311382">
    <property type="component" value="Unassembled WGS sequence"/>
</dbReference>
<evidence type="ECO:0000313" key="2">
    <source>
        <dbReference type="Proteomes" id="UP000311382"/>
    </source>
</evidence>
<accession>A0A5C5FW99</accession>
<reference evidence="1 2" key="1">
    <citation type="submission" date="2019-03" db="EMBL/GenBank/DDBJ databases">
        <title>Rhodosporidium diobovatum UCD-FST 08-225 genome sequencing, assembly, and annotation.</title>
        <authorList>
            <person name="Fakankun I.U."/>
            <person name="Fristensky B."/>
            <person name="Levin D.B."/>
        </authorList>
    </citation>
    <scope>NUCLEOTIDE SEQUENCE [LARGE SCALE GENOMIC DNA]</scope>
    <source>
        <strain evidence="1 2">UCD-FST 08-225</strain>
    </source>
</reference>
<organism evidence="1 2">
    <name type="scientific">Rhodotorula diobovata</name>
    <dbReference type="NCBI Taxonomy" id="5288"/>
    <lineage>
        <taxon>Eukaryota</taxon>
        <taxon>Fungi</taxon>
        <taxon>Dikarya</taxon>
        <taxon>Basidiomycota</taxon>
        <taxon>Pucciniomycotina</taxon>
        <taxon>Microbotryomycetes</taxon>
        <taxon>Sporidiobolales</taxon>
        <taxon>Sporidiobolaceae</taxon>
        <taxon>Rhodotorula</taxon>
    </lineage>
</organism>
<protein>
    <submittedName>
        <fullName evidence="1">Uncharacterized protein</fullName>
    </submittedName>
</protein>